<gene>
    <name evidence="2" type="ORF">DPQ25_10095</name>
</gene>
<dbReference type="PROSITE" id="PS50943">
    <property type="entry name" value="HTH_CROC1"/>
    <property type="match status" value="1"/>
</dbReference>
<dbReference type="Gene3D" id="1.10.260.40">
    <property type="entry name" value="lambda repressor-like DNA-binding domains"/>
    <property type="match status" value="1"/>
</dbReference>
<dbReference type="Pfam" id="PF01381">
    <property type="entry name" value="HTH_3"/>
    <property type="match status" value="1"/>
</dbReference>
<proteinExistence type="predicted"/>
<keyword evidence="3" id="KW-1185">Reference proteome</keyword>
<dbReference type="Proteomes" id="UP000249377">
    <property type="component" value="Unassembled WGS sequence"/>
</dbReference>
<evidence type="ECO:0000259" key="1">
    <source>
        <dbReference type="PROSITE" id="PS50943"/>
    </source>
</evidence>
<protein>
    <recommendedName>
        <fullName evidence="1">HTH cro/C1-type domain-containing protein</fullName>
    </recommendedName>
</protein>
<dbReference type="CDD" id="cd00093">
    <property type="entry name" value="HTH_XRE"/>
    <property type="match status" value="1"/>
</dbReference>
<organism evidence="2 3">
    <name type="scientific">Hydrogeniiclostridium mannosilyticum</name>
    <dbReference type="NCBI Taxonomy" id="2764322"/>
    <lineage>
        <taxon>Bacteria</taxon>
        <taxon>Bacillati</taxon>
        <taxon>Bacillota</taxon>
        <taxon>Clostridia</taxon>
        <taxon>Eubacteriales</taxon>
        <taxon>Acutalibacteraceae</taxon>
        <taxon>Hydrogeniiclostridium</taxon>
    </lineage>
</organism>
<feature type="domain" description="HTH cro/C1-type" evidence="1">
    <location>
        <begin position="16"/>
        <end position="69"/>
    </location>
</feature>
<reference evidence="2 3" key="1">
    <citation type="submission" date="2018-06" db="EMBL/GenBank/DDBJ databases">
        <title>Noncontiguous genome sequence of Ruminococcaceae bacterium ASD2818.</title>
        <authorList>
            <person name="Chaplin A.V."/>
            <person name="Sokolova S.R."/>
            <person name="Kochetkova T.O."/>
            <person name="Goltsov A.Y."/>
            <person name="Trofimov D.Y."/>
            <person name="Efimov B.A."/>
        </authorList>
    </citation>
    <scope>NUCLEOTIDE SEQUENCE [LARGE SCALE GENOMIC DNA]</scope>
    <source>
        <strain evidence="2 3">ASD2818</strain>
    </source>
</reference>
<comment type="caution">
    <text evidence="2">The sequence shown here is derived from an EMBL/GenBank/DDBJ whole genome shotgun (WGS) entry which is preliminary data.</text>
</comment>
<sequence>MVNSKGVYFLSFSENLVKLQKERGVTNYRLSKEIGVHCTTVRNWRAGKRPLLEHAHAVAAYFGKTVDEMMR</sequence>
<accession>A0A328UFC2</accession>
<dbReference type="EMBL" id="QLYR01000006">
    <property type="protein sequence ID" value="RAQ28340.1"/>
    <property type="molecule type" value="Genomic_DNA"/>
</dbReference>
<name>A0A328UFC2_9FIRM</name>
<dbReference type="GO" id="GO:0003677">
    <property type="term" value="F:DNA binding"/>
    <property type="evidence" value="ECO:0007669"/>
    <property type="project" value="InterPro"/>
</dbReference>
<evidence type="ECO:0000313" key="2">
    <source>
        <dbReference type="EMBL" id="RAQ28340.1"/>
    </source>
</evidence>
<evidence type="ECO:0000313" key="3">
    <source>
        <dbReference type="Proteomes" id="UP000249377"/>
    </source>
</evidence>
<dbReference type="SUPFAM" id="SSF47413">
    <property type="entry name" value="lambda repressor-like DNA-binding domains"/>
    <property type="match status" value="1"/>
</dbReference>
<dbReference type="AlphaFoldDB" id="A0A328UFC2"/>
<dbReference type="InterPro" id="IPR001387">
    <property type="entry name" value="Cro/C1-type_HTH"/>
</dbReference>
<dbReference type="InterPro" id="IPR010982">
    <property type="entry name" value="Lambda_DNA-bd_dom_sf"/>
</dbReference>